<name>A0A210P8W7_9LACO</name>
<protein>
    <recommendedName>
        <fullName evidence="3">Lipoprotein</fullName>
    </recommendedName>
</protein>
<dbReference type="PROSITE" id="PS51257">
    <property type="entry name" value="PROKAR_LIPOPROTEIN"/>
    <property type="match status" value="1"/>
</dbReference>
<evidence type="ECO:0008006" key="3">
    <source>
        <dbReference type="Google" id="ProtNLM"/>
    </source>
</evidence>
<gene>
    <name evidence="1" type="ORF">LKACC12383_01414</name>
</gene>
<proteinExistence type="predicted"/>
<dbReference type="AlphaFoldDB" id="A0A210P8W7"/>
<dbReference type="RefSeq" id="WP_143442724.1">
    <property type="nucleotide sequence ID" value="NZ_LNUB01000037.1"/>
</dbReference>
<dbReference type="Proteomes" id="UP000196649">
    <property type="component" value="Unassembled WGS sequence"/>
</dbReference>
<accession>A0A210P8W7</accession>
<dbReference type="EMBL" id="MXAL01000006">
    <property type="protein sequence ID" value="OWF32924.1"/>
    <property type="molecule type" value="Genomic_DNA"/>
</dbReference>
<comment type="caution">
    <text evidence="1">The sequence shown here is derived from an EMBL/GenBank/DDBJ whole genome shotgun (WGS) entry which is preliminary data.</text>
</comment>
<reference evidence="1 2" key="1">
    <citation type="submission" date="2017-03" db="EMBL/GenBank/DDBJ databases">
        <title>Genome sequence of Lactobacillus kimchii KACC 12383.</title>
        <authorList>
            <person name="Chun J."/>
        </authorList>
    </citation>
    <scope>NUCLEOTIDE SEQUENCE [LARGE SCALE GENOMIC DNA]</scope>
    <source>
        <strain evidence="1 2">KACC 12383</strain>
    </source>
</reference>
<organism evidence="1 2">
    <name type="scientific">Companilactobacillus kimchii</name>
    <dbReference type="NCBI Taxonomy" id="2801452"/>
    <lineage>
        <taxon>Bacteria</taxon>
        <taxon>Bacillati</taxon>
        <taxon>Bacillota</taxon>
        <taxon>Bacilli</taxon>
        <taxon>Lactobacillales</taxon>
        <taxon>Lactobacillaceae</taxon>
        <taxon>Companilactobacillus</taxon>
    </lineage>
</organism>
<evidence type="ECO:0000313" key="1">
    <source>
        <dbReference type="EMBL" id="OWF32924.1"/>
    </source>
</evidence>
<sequence>MQRGFRLLTLGLIVLVTGCSEGTTGNDLPEKINLETNFKTRLEQKRYDWRHQVGQVQIVKRQYFEITDNYKGITLDQFKHQNRYVVKGTVLNLQKIKWLSPQPETKLTLKVDQVISGNKGLKGKQVYLNFPGGFGRERDVYAQTTNPDNEIFYQIPNAPIPEIGSKIICGLLSDEHHTNSQLDQLYLSDVEHTFWVKKNGQYELNNPAFKRVKRDLAIFQLTKKFNRDNISK</sequence>
<evidence type="ECO:0000313" key="2">
    <source>
        <dbReference type="Proteomes" id="UP000196649"/>
    </source>
</evidence>